<comment type="caution">
    <text evidence="2">The sequence shown here is derived from an EMBL/GenBank/DDBJ whole genome shotgun (WGS) entry which is preliminary data.</text>
</comment>
<gene>
    <name evidence="2" type="ORF">BST44_02700</name>
</gene>
<evidence type="ECO:0000313" key="2">
    <source>
        <dbReference type="EMBL" id="ORB75842.1"/>
    </source>
</evidence>
<organism evidence="2 3">
    <name type="scientific">Mycobacterium scrofulaceum</name>
    <dbReference type="NCBI Taxonomy" id="1783"/>
    <lineage>
        <taxon>Bacteria</taxon>
        <taxon>Bacillati</taxon>
        <taxon>Actinomycetota</taxon>
        <taxon>Actinomycetes</taxon>
        <taxon>Mycobacteriales</taxon>
        <taxon>Mycobacteriaceae</taxon>
        <taxon>Mycobacterium</taxon>
    </lineage>
</organism>
<dbReference type="OrthoDB" id="3197057at2"/>
<dbReference type="Gene3D" id="3.40.50.300">
    <property type="entry name" value="P-loop containing nucleotide triphosphate hydrolases"/>
    <property type="match status" value="1"/>
</dbReference>
<evidence type="ECO:0000313" key="3">
    <source>
        <dbReference type="Proteomes" id="UP000192601"/>
    </source>
</evidence>
<dbReference type="PANTHER" id="PTHR41287">
    <property type="match status" value="1"/>
</dbReference>
<accession>A0A1X0KKP0</accession>
<dbReference type="RefSeq" id="WP_083174951.1">
    <property type="nucleotide sequence ID" value="NZ_MVIJ01000002.1"/>
</dbReference>
<dbReference type="AlphaFoldDB" id="A0A1X0KKP0"/>
<sequence>MAEIPWPPGVPKPLSCPAFTDAPSDGPKVARWIERNCVYTSGPKFGQPVKLEVFQRIFLIWLFEKCPDGRYRYRRALLECPKGQGKTPLASWIGAYQLANQYAAVIPVAAASLEQADLLFGDMRQCVSESKTLSRVMIPFEHEIQVKDGPGRAYKVAAVAGTNDGQRPSTLLADETHEWVGNKERVHLVLANGCSKRQDSLIVNTTTPGFDPNTLAGRMHDYGLRVNSGEIQDDEFLFVWWGCPADRYDLTDEEQRQQAIRDASPAADLFADVRDISNRYHQIPENEWLRYYLACWVSGVQAWLPLGAWDACKDTTLNIPDGADVCLGFDGSFNNDATALVVASCGENPHLDVVELWEKPPTAGPDWAVPIADVEETIRQACRRWQVREIVCDPARWARSYQILEDEGLPIVAFPQNAGHMIPATQRMYEAVVNRTVTHSGDVRLARHIGNAMSKTDSRGTRICKATPNSPLKVDLAVAAVMALDRASVAPPSYNVLDSVPV</sequence>
<reference evidence="2 3" key="1">
    <citation type="submission" date="2017-02" db="EMBL/GenBank/DDBJ databases">
        <title>The new phylogeny of genus Mycobacterium.</title>
        <authorList>
            <person name="Tortoli E."/>
            <person name="Trovato A."/>
            <person name="Cirillo D.M."/>
        </authorList>
    </citation>
    <scope>NUCLEOTIDE SEQUENCE [LARGE SCALE GENOMIC DNA]</scope>
    <source>
        <strain evidence="2 3">DSM 43992</strain>
    </source>
</reference>
<dbReference type="Pfam" id="PF03354">
    <property type="entry name" value="TerL_ATPase"/>
    <property type="match status" value="1"/>
</dbReference>
<keyword evidence="3" id="KW-1185">Reference proteome</keyword>
<feature type="domain" description="Terminase large subunit-like ATPase" evidence="1">
    <location>
        <begin position="69"/>
        <end position="217"/>
    </location>
</feature>
<dbReference type="InterPro" id="IPR027417">
    <property type="entry name" value="P-loop_NTPase"/>
</dbReference>
<dbReference type="EMBL" id="MVIJ01000002">
    <property type="protein sequence ID" value="ORB75842.1"/>
    <property type="molecule type" value="Genomic_DNA"/>
</dbReference>
<evidence type="ECO:0000259" key="1">
    <source>
        <dbReference type="Pfam" id="PF03354"/>
    </source>
</evidence>
<proteinExistence type="predicted"/>
<dbReference type="STRING" id="1783.BST44_02700"/>
<protein>
    <recommendedName>
        <fullName evidence="1">Terminase large subunit-like ATPase domain-containing protein</fullName>
    </recommendedName>
</protein>
<dbReference type="Proteomes" id="UP000192601">
    <property type="component" value="Unassembled WGS sequence"/>
</dbReference>
<dbReference type="InterPro" id="IPR005021">
    <property type="entry name" value="Terminase_largesu-like"/>
</dbReference>
<dbReference type="Gene3D" id="3.30.420.240">
    <property type="match status" value="1"/>
</dbReference>
<dbReference type="PANTHER" id="PTHR41287:SF1">
    <property type="entry name" value="PROTEIN YMFN"/>
    <property type="match status" value="1"/>
</dbReference>
<name>A0A1X0KKP0_MYCSC</name>
<dbReference type="InterPro" id="IPR046461">
    <property type="entry name" value="TerL_ATPase"/>
</dbReference>